<keyword evidence="1" id="KW-0472">Membrane</keyword>
<organism evidence="2 3">
    <name type="scientific">Coralloluteibacterium thermophilum</name>
    <dbReference type="NCBI Taxonomy" id="2707049"/>
    <lineage>
        <taxon>Bacteria</taxon>
        <taxon>Pseudomonadati</taxon>
        <taxon>Pseudomonadota</taxon>
        <taxon>Gammaproteobacteria</taxon>
        <taxon>Lysobacterales</taxon>
        <taxon>Lysobacteraceae</taxon>
        <taxon>Coralloluteibacterium</taxon>
    </lineage>
</organism>
<evidence type="ECO:0000256" key="1">
    <source>
        <dbReference type="SAM" id="Phobius"/>
    </source>
</evidence>
<accession>A0ABV9NNK8</accession>
<proteinExistence type="predicted"/>
<keyword evidence="1" id="KW-0812">Transmembrane</keyword>
<dbReference type="EMBL" id="JBHSGG010000040">
    <property type="protein sequence ID" value="MFC4729224.1"/>
    <property type="molecule type" value="Genomic_DNA"/>
</dbReference>
<name>A0ABV9NNK8_9GAMM</name>
<comment type="caution">
    <text evidence="2">The sequence shown here is derived from an EMBL/GenBank/DDBJ whole genome shotgun (WGS) entry which is preliminary data.</text>
</comment>
<dbReference type="Proteomes" id="UP001595892">
    <property type="component" value="Unassembled WGS sequence"/>
</dbReference>
<evidence type="ECO:0000313" key="2">
    <source>
        <dbReference type="EMBL" id="MFC4729224.1"/>
    </source>
</evidence>
<feature type="transmembrane region" description="Helical" evidence="1">
    <location>
        <begin position="48"/>
        <end position="67"/>
    </location>
</feature>
<sequence>MNEYAPDALRRLWQAQGPVTACPPDPARVRAGALRFERQIRRRNRLEYAAVAVLIPWFATVAGLALIGGTDPGSTLLGLGALLLALGVAYVGIQLHRRASVATPPLGAPCLAFHRAQLERQRAAVASVWRWYLGPLLPGLALMWLGPAIAAPERWPMHLAILALLAGGCVGVGALNTRAAQALQRQIDALDAQTGEVA</sequence>
<feature type="transmembrane region" description="Helical" evidence="1">
    <location>
        <begin position="129"/>
        <end position="149"/>
    </location>
</feature>
<gene>
    <name evidence="2" type="ORF">ACFO3Q_13710</name>
</gene>
<feature type="transmembrane region" description="Helical" evidence="1">
    <location>
        <begin position="155"/>
        <end position="175"/>
    </location>
</feature>
<feature type="transmembrane region" description="Helical" evidence="1">
    <location>
        <begin position="73"/>
        <end position="93"/>
    </location>
</feature>
<keyword evidence="3" id="KW-1185">Reference proteome</keyword>
<evidence type="ECO:0000313" key="3">
    <source>
        <dbReference type="Proteomes" id="UP001595892"/>
    </source>
</evidence>
<keyword evidence="1" id="KW-1133">Transmembrane helix</keyword>
<protein>
    <submittedName>
        <fullName evidence="2">Uncharacterized protein</fullName>
    </submittedName>
</protein>
<reference evidence="3" key="1">
    <citation type="journal article" date="2019" name="Int. J. Syst. Evol. Microbiol.">
        <title>The Global Catalogue of Microorganisms (GCM) 10K type strain sequencing project: providing services to taxonomists for standard genome sequencing and annotation.</title>
        <authorList>
            <consortium name="The Broad Institute Genomics Platform"/>
            <consortium name="The Broad Institute Genome Sequencing Center for Infectious Disease"/>
            <person name="Wu L."/>
            <person name="Ma J."/>
        </authorList>
    </citation>
    <scope>NUCLEOTIDE SEQUENCE [LARGE SCALE GENOMIC DNA]</scope>
    <source>
        <strain evidence="3">CGMCC 1.13574</strain>
    </source>
</reference>
<dbReference type="RefSeq" id="WP_377005297.1">
    <property type="nucleotide sequence ID" value="NZ_JBHSGG010000040.1"/>
</dbReference>